<dbReference type="PROSITE" id="PS50883">
    <property type="entry name" value="EAL"/>
    <property type="match status" value="1"/>
</dbReference>
<dbReference type="RefSeq" id="WP_218318042.1">
    <property type="nucleotide sequence ID" value="NZ_JAGSPB010000003.1"/>
</dbReference>
<keyword evidence="4" id="KW-1185">Reference proteome</keyword>
<feature type="domain" description="EAL" evidence="2">
    <location>
        <begin position="507"/>
        <end position="760"/>
    </location>
</feature>
<dbReference type="Proteomes" id="UP000699975">
    <property type="component" value="Unassembled WGS sequence"/>
</dbReference>
<dbReference type="InterPro" id="IPR050706">
    <property type="entry name" value="Cyclic-di-GMP_PDE-like"/>
</dbReference>
<feature type="transmembrane region" description="Helical" evidence="1">
    <location>
        <begin position="296"/>
        <end position="315"/>
    </location>
</feature>
<dbReference type="EMBL" id="JAGSPB010000003">
    <property type="protein sequence ID" value="MBV7267535.1"/>
    <property type="molecule type" value="Genomic_DNA"/>
</dbReference>
<dbReference type="InterPro" id="IPR001633">
    <property type="entry name" value="EAL_dom"/>
</dbReference>
<keyword evidence="1" id="KW-0472">Membrane</keyword>
<feature type="transmembrane region" description="Helical" evidence="1">
    <location>
        <begin position="14"/>
        <end position="33"/>
    </location>
</feature>
<evidence type="ECO:0000313" key="4">
    <source>
        <dbReference type="Proteomes" id="UP000699975"/>
    </source>
</evidence>
<proteinExistence type="predicted"/>
<keyword evidence="1" id="KW-0812">Transmembrane</keyword>
<protein>
    <submittedName>
        <fullName evidence="3">EAL domain-containing protein</fullName>
    </submittedName>
</protein>
<comment type="caution">
    <text evidence="3">The sequence shown here is derived from an EMBL/GenBank/DDBJ whole genome shotgun (WGS) entry which is preliminary data.</text>
</comment>
<feature type="transmembrane region" description="Helical" evidence="1">
    <location>
        <begin position="272"/>
        <end position="290"/>
    </location>
</feature>
<dbReference type="CDD" id="cd01948">
    <property type="entry name" value="EAL"/>
    <property type="match status" value="1"/>
</dbReference>
<evidence type="ECO:0000256" key="1">
    <source>
        <dbReference type="SAM" id="Phobius"/>
    </source>
</evidence>
<organism evidence="3 4">
    <name type="scientific">Erythrobacter ani</name>
    <dbReference type="NCBI Taxonomy" id="2827235"/>
    <lineage>
        <taxon>Bacteria</taxon>
        <taxon>Pseudomonadati</taxon>
        <taxon>Pseudomonadota</taxon>
        <taxon>Alphaproteobacteria</taxon>
        <taxon>Sphingomonadales</taxon>
        <taxon>Erythrobacteraceae</taxon>
        <taxon>Erythrobacter/Porphyrobacter group</taxon>
        <taxon>Erythrobacter</taxon>
    </lineage>
</organism>
<dbReference type="PANTHER" id="PTHR33121">
    <property type="entry name" value="CYCLIC DI-GMP PHOSPHODIESTERASE PDEF"/>
    <property type="match status" value="1"/>
</dbReference>
<accession>A0ABS6SR60</accession>
<evidence type="ECO:0000259" key="2">
    <source>
        <dbReference type="PROSITE" id="PS50883"/>
    </source>
</evidence>
<evidence type="ECO:0000313" key="3">
    <source>
        <dbReference type="EMBL" id="MBV7267535.1"/>
    </source>
</evidence>
<name>A0ABS6SR60_9SPHN</name>
<dbReference type="SMART" id="SM00052">
    <property type="entry name" value="EAL"/>
    <property type="match status" value="1"/>
</dbReference>
<gene>
    <name evidence="3" type="ORF">KCG45_15215</name>
</gene>
<reference evidence="3 4" key="1">
    <citation type="submission" date="2021-04" db="EMBL/GenBank/DDBJ databases">
        <authorList>
            <person name="Pira H."/>
            <person name="Risdian C."/>
            <person name="Wink J."/>
        </authorList>
    </citation>
    <scope>NUCLEOTIDE SEQUENCE [LARGE SCALE GENOMIC DNA]</scope>
    <source>
        <strain evidence="3 4">WH131</strain>
    </source>
</reference>
<dbReference type="PANTHER" id="PTHR33121:SF70">
    <property type="entry name" value="SIGNALING PROTEIN YKOW"/>
    <property type="match status" value="1"/>
</dbReference>
<dbReference type="Pfam" id="PF00563">
    <property type="entry name" value="EAL"/>
    <property type="match status" value="1"/>
</dbReference>
<sequence length="764" mass="84223">MRLDFWNSSIVRRIRYVFVAGALALFVSVGNLLSPIDLVSWTFQAKVGDHPLSGDIVFVEVPETVLEDPIESDTLRRSIDALDDAGADAIYLDLARLEPNTPHVSEQLIERISASDRVFSVGRHFIDRNRDRIIFPSRSVLGDAKRVVAVHEPDFLGFVWRVPTSVIVNGVEYDSFSRSLAGLESEDSIEIDYHFDASDVPVLTAETVQDALETEGYAVGKAFVFGYPPGASDVAIDLPGSLAAPQSYVAIFAAETLKRGGMLRVGAHLRDYVPFLCFCIITILISIPFGKRSRRIGYAMALAGSIFVVVGPIFLPFRTGGAAGYFFLSAYALQCAIHSWRSRLNLQSAETGLPTLQRLEKDIEALPRASRKVLVAAKLHNFSEVMATLPASSKVEYFHTVVKRLRVADTSLTVYSNGSDRLLWLQEFETQETVRSHLVALLSIFKSPLRLDGKPIDISITCGADFNFGGEGHRRISLAEALTDKTSLSAQPILFGAEPDGADEEWQVSLQSKIDAALEANEIYPVFQPQVAVDGRRIVGFEGLVRWNDSKRGLISPSYFVEQCEQAGRMEKLQQFMLRECIRRFMNSSALQTDAWLSINVSATLLADTWLTQLVSHVLDETGFPAHRLVLEITETAKIHDYQTASAVLGALADLGVELSLDDFGTGSAGLENFFRLPFSELKVDRLFTASVTESNKAREIVGNAISLGKSLGVRVIVEGVEDERTLSILSSMGCEYAQGFLFGKPDYDLSAFETCEVQWLKSS</sequence>
<keyword evidence="1" id="KW-1133">Transmembrane helix</keyword>